<feature type="coiled-coil region" evidence="1">
    <location>
        <begin position="262"/>
        <end position="292"/>
    </location>
</feature>
<keyword evidence="2" id="KW-0812">Transmembrane</keyword>
<comment type="caution">
    <text evidence="3">The sequence shown here is derived from an EMBL/GenBank/DDBJ whole genome shotgun (WGS) entry which is preliminary data.</text>
</comment>
<keyword evidence="2" id="KW-1133">Transmembrane helix</keyword>
<keyword evidence="2" id="KW-0472">Membrane</keyword>
<organism evidence="3 4">
    <name type="scientific">Paramecium sonneborni</name>
    <dbReference type="NCBI Taxonomy" id="65129"/>
    <lineage>
        <taxon>Eukaryota</taxon>
        <taxon>Sar</taxon>
        <taxon>Alveolata</taxon>
        <taxon>Ciliophora</taxon>
        <taxon>Intramacronucleata</taxon>
        <taxon>Oligohymenophorea</taxon>
        <taxon>Peniculida</taxon>
        <taxon>Parameciidae</taxon>
        <taxon>Paramecium</taxon>
    </lineage>
</organism>
<feature type="transmembrane region" description="Helical" evidence="2">
    <location>
        <begin position="51"/>
        <end position="72"/>
    </location>
</feature>
<feature type="transmembrane region" description="Helical" evidence="2">
    <location>
        <begin position="173"/>
        <end position="195"/>
    </location>
</feature>
<keyword evidence="1" id="KW-0175">Coiled coil</keyword>
<sequence>MESREQDIPPEETLKDDAKVKLEGKLNEIEEAGEKGIEEIEKYYKITGSPINNAIIVQIMICALASGCTALINSIGPVRWLISLIPMFNLLNFIIYAIFLAFLQFGSPFFKKKPWNFMFFSIHFIGKFSFMVFYGVNYPLHKFEVFYFLCVFGYLYVLALVRNRDAGLKDIDFSIKGNFFQLAGLGIFLGFFLAILTSAGFWPMIWQPIVGVLYFLYLLLEVERFDESLEYLREGKNTLFLGAAQIDADLLWFCPLALFHMKSKGDNLARRAEEQAQKYQEETKKLINSEQNA</sequence>
<dbReference type="EMBL" id="CAJJDN010000009">
    <property type="protein sequence ID" value="CAD8055505.1"/>
    <property type="molecule type" value="Genomic_DNA"/>
</dbReference>
<dbReference type="AlphaFoldDB" id="A0A8S1KP12"/>
<dbReference type="Proteomes" id="UP000692954">
    <property type="component" value="Unassembled WGS sequence"/>
</dbReference>
<accession>A0A8S1KP12</accession>
<evidence type="ECO:0000313" key="4">
    <source>
        <dbReference type="Proteomes" id="UP000692954"/>
    </source>
</evidence>
<feature type="transmembrane region" description="Helical" evidence="2">
    <location>
        <begin position="115"/>
        <end position="133"/>
    </location>
</feature>
<evidence type="ECO:0000256" key="1">
    <source>
        <dbReference type="SAM" id="Coils"/>
    </source>
</evidence>
<keyword evidence="4" id="KW-1185">Reference proteome</keyword>
<feature type="transmembrane region" description="Helical" evidence="2">
    <location>
        <begin position="78"/>
        <end position="103"/>
    </location>
</feature>
<proteinExistence type="predicted"/>
<protein>
    <submittedName>
        <fullName evidence="3">Uncharacterized protein</fullName>
    </submittedName>
</protein>
<evidence type="ECO:0000256" key="2">
    <source>
        <dbReference type="SAM" id="Phobius"/>
    </source>
</evidence>
<evidence type="ECO:0000313" key="3">
    <source>
        <dbReference type="EMBL" id="CAD8055505.1"/>
    </source>
</evidence>
<feature type="transmembrane region" description="Helical" evidence="2">
    <location>
        <begin position="145"/>
        <end position="161"/>
    </location>
</feature>
<gene>
    <name evidence="3" type="ORF">PSON_ATCC_30995.1.T0090277</name>
</gene>
<reference evidence="3" key="1">
    <citation type="submission" date="2021-01" db="EMBL/GenBank/DDBJ databases">
        <authorList>
            <consortium name="Genoscope - CEA"/>
            <person name="William W."/>
        </authorList>
    </citation>
    <scope>NUCLEOTIDE SEQUENCE</scope>
</reference>
<dbReference type="OrthoDB" id="292549at2759"/>
<name>A0A8S1KP12_9CILI</name>